<evidence type="ECO:0000259" key="4">
    <source>
        <dbReference type="PROSITE" id="PS51845"/>
    </source>
</evidence>
<dbReference type="GO" id="GO:0046872">
    <property type="term" value="F:metal ion binding"/>
    <property type="evidence" value="ECO:0007669"/>
    <property type="project" value="UniProtKB-KW"/>
</dbReference>
<evidence type="ECO:0000256" key="2">
    <source>
        <dbReference type="ARBA" id="ARBA00022801"/>
    </source>
</evidence>
<feature type="region of interest" description="Disordered" evidence="3">
    <location>
        <begin position="504"/>
        <end position="541"/>
    </location>
</feature>
<dbReference type="Pfam" id="PF00233">
    <property type="entry name" value="PDEase_I"/>
    <property type="match status" value="1"/>
</dbReference>
<proteinExistence type="predicted"/>
<reference evidence="5 6" key="1">
    <citation type="journal article" date="2020" name="ISME J.">
        <title>Uncovering the hidden diversity of litter-decomposition mechanisms in mushroom-forming fungi.</title>
        <authorList>
            <person name="Floudas D."/>
            <person name="Bentzer J."/>
            <person name="Ahren D."/>
            <person name="Johansson T."/>
            <person name="Persson P."/>
            <person name="Tunlid A."/>
        </authorList>
    </citation>
    <scope>NUCLEOTIDE SEQUENCE [LARGE SCALE GENOMIC DNA]</scope>
    <source>
        <strain evidence="5 6">CBS 661.87</strain>
    </source>
</reference>
<gene>
    <name evidence="5" type="ORF">D9615_005977</name>
</gene>
<dbReference type="InterPro" id="IPR003607">
    <property type="entry name" value="HD/PDEase_dom"/>
</dbReference>
<evidence type="ECO:0000256" key="1">
    <source>
        <dbReference type="ARBA" id="ARBA00022723"/>
    </source>
</evidence>
<dbReference type="OrthoDB" id="546632at2759"/>
<dbReference type="GO" id="GO:0007165">
    <property type="term" value="P:signal transduction"/>
    <property type="evidence" value="ECO:0007669"/>
    <property type="project" value="InterPro"/>
</dbReference>
<evidence type="ECO:0000313" key="5">
    <source>
        <dbReference type="EMBL" id="KAF5379076.1"/>
    </source>
</evidence>
<feature type="domain" description="PDEase" evidence="4">
    <location>
        <begin position="70"/>
        <end position="423"/>
    </location>
</feature>
<feature type="region of interest" description="Disordered" evidence="3">
    <location>
        <begin position="563"/>
        <end position="582"/>
    </location>
</feature>
<organism evidence="5 6">
    <name type="scientific">Tricholomella constricta</name>
    <dbReference type="NCBI Taxonomy" id="117010"/>
    <lineage>
        <taxon>Eukaryota</taxon>
        <taxon>Fungi</taxon>
        <taxon>Dikarya</taxon>
        <taxon>Basidiomycota</taxon>
        <taxon>Agaricomycotina</taxon>
        <taxon>Agaricomycetes</taxon>
        <taxon>Agaricomycetidae</taxon>
        <taxon>Agaricales</taxon>
        <taxon>Tricholomatineae</taxon>
        <taxon>Lyophyllaceae</taxon>
        <taxon>Tricholomella</taxon>
    </lineage>
</organism>
<dbReference type="GO" id="GO:0004114">
    <property type="term" value="F:3',5'-cyclic-nucleotide phosphodiesterase activity"/>
    <property type="evidence" value="ECO:0007669"/>
    <property type="project" value="InterPro"/>
</dbReference>
<keyword evidence="2" id="KW-0378">Hydrolase</keyword>
<protein>
    <recommendedName>
        <fullName evidence="4">PDEase domain-containing protein</fullName>
    </recommendedName>
</protein>
<accession>A0A8H5H9E0</accession>
<feature type="compositionally biased region" description="Polar residues" evidence="3">
    <location>
        <begin position="522"/>
        <end position="535"/>
    </location>
</feature>
<dbReference type="InterPro" id="IPR036971">
    <property type="entry name" value="PDEase_catalytic_dom_sf"/>
</dbReference>
<dbReference type="PANTHER" id="PTHR11347">
    <property type="entry name" value="CYCLIC NUCLEOTIDE PHOSPHODIESTERASE"/>
    <property type="match status" value="1"/>
</dbReference>
<feature type="compositionally biased region" description="Polar residues" evidence="3">
    <location>
        <begin position="563"/>
        <end position="573"/>
    </location>
</feature>
<name>A0A8H5H9E0_9AGAR</name>
<dbReference type="EMBL" id="JAACJP010000017">
    <property type="protein sequence ID" value="KAF5379076.1"/>
    <property type="molecule type" value="Genomic_DNA"/>
</dbReference>
<dbReference type="Proteomes" id="UP000565441">
    <property type="component" value="Unassembled WGS sequence"/>
</dbReference>
<sequence>MCGGVKNHHFQPVGANPRQNWRRRSADVGGLHLAMENTGHGQGWVGDSGELKTKFAELLGDMYTSTLHAVNELGSEFAPPDLSLDARRRLIRSLERWHFEPHKLSEEELLACTLILFEALYRIEGMEEAIGVSMRQISPFVQHLRRIYRLENSYHNFEHALDVLQASYSYLRAAGMVPPLPILLEPGRMWKSERAFDSGPLVTSLGFHDLFVIYIAAIGHDAGHPGFSNLFMKNAGTPLSEVYDGKSALEQMHCQLLLRVMRFHGMGVVLDHPVTGLHVRRLLLETVLATDMTVHDLFMKNFQSAIGGDATSICHRQVIICQAIMKCADISNPSRPYAVSKHWAAALMEEWSSQALYEKFLHLPTTVQSNDSPINEAKSQVFFITHFAKPLLDLTIQAVPEMKPFAEQCVSNLRIWTKRLKCLEATQSDRANHASTIPRHPDDFMTAFPLTLPPAHRICHTEEPTLVWPTAPYMRSSESSSGSSDSNLCSPACSVSSFAFSPISESSNSNNSNTHPRPPSSAGSISVLGSLTSGHHSPADGHAAIRAAGKLGIRKQKSINRNSWSPSVFSMSGQPPPKPPVPVPKSTVTLLVSTTTNAVGPPAILPSDLGMGVSVADTIVINPIKLDKSKLTRS</sequence>
<dbReference type="Gene3D" id="1.10.1300.10">
    <property type="entry name" value="3'5'-cyclic nucleotide phosphodiesterase, catalytic domain"/>
    <property type="match status" value="1"/>
</dbReference>
<dbReference type="SMART" id="SM00471">
    <property type="entry name" value="HDc"/>
    <property type="match status" value="1"/>
</dbReference>
<dbReference type="SUPFAM" id="SSF109604">
    <property type="entry name" value="HD-domain/PDEase-like"/>
    <property type="match status" value="1"/>
</dbReference>
<evidence type="ECO:0000313" key="6">
    <source>
        <dbReference type="Proteomes" id="UP000565441"/>
    </source>
</evidence>
<dbReference type="PROSITE" id="PS51845">
    <property type="entry name" value="PDEASE_I_2"/>
    <property type="match status" value="1"/>
</dbReference>
<dbReference type="AlphaFoldDB" id="A0A8H5H9E0"/>
<evidence type="ECO:0000256" key="3">
    <source>
        <dbReference type="SAM" id="MobiDB-lite"/>
    </source>
</evidence>
<dbReference type="CDD" id="cd00077">
    <property type="entry name" value="HDc"/>
    <property type="match status" value="1"/>
</dbReference>
<feature type="compositionally biased region" description="Low complexity" evidence="3">
    <location>
        <begin position="504"/>
        <end position="515"/>
    </location>
</feature>
<dbReference type="InterPro" id="IPR002073">
    <property type="entry name" value="PDEase_catalytic_dom"/>
</dbReference>
<keyword evidence="1" id="KW-0479">Metal-binding</keyword>
<keyword evidence="6" id="KW-1185">Reference proteome</keyword>
<feature type="region of interest" description="Disordered" evidence="3">
    <location>
        <begin position="1"/>
        <end position="21"/>
    </location>
</feature>
<comment type="caution">
    <text evidence="5">The sequence shown here is derived from an EMBL/GenBank/DDBJ whole genome shotgun (WGS) entry which is preliminary data.</text>
</comment>